<organism evidence="7 10">
    <name type="scientific">Clostridium pasteurianum DSM 525 = ATCC 6013</name>
    <dbReference type="NCBI Taxonomy" id="1262449"/>
    <lineage>
        <taxon>Bacteria</taxon>
        <taxon>Bacillati</taxon>
        <taxon>Bacillota</taxon>
        <taxon>Clostridia</taxon>
        <taxon>Eubacteriales</taxon>
        <taxon>Clostridiaceae</taxon>
        <taxon>Clostridium</taxon>
    </lineage>
</organism>
<dbReference type="RefSeq" id="WP_003448101.1">
    <property type="nucleotide sequence ID" value="NZ_ANZB01000020.1"/>
</dbReference>
<dbReference type="SUPFAM" id="SSF48179">
    <property type="entry name" value="6-phosphogluconate dehydrogenase C-terminal domain-like"/>
    <property type="match status" value="1"/>
</dbReference>
<dbReference type="UniPathway" id="UPA00028">
    <property type="reaction ID" value="UER00004"/>
</dbReference>
<dbReference type="Gene3D" id="1.10.1040.10">
    <property type="entry name" value="N-(1-d-carboxylethyl)-l-norvaline Dehydrogenase, domain 2"/>
    <property type="match status" value="1"/>
</dbReference>
<dbReference type="KEGG" id="cpat:CLPA_c11900"/>
<comment type="similarity">
    <text evidence="1 4">Belongs to the ketopantoate reductase family.</text>
</comment>
<comment type="pathway">
    <text evidence="4">Cofactor biosynthesis; (R)-pantothenate biosynthesis; (R)-pantoate from 3-methyl-2-oxobutanoate: step 2/2.</text>
</comment>
<dbReference type="GO" id="GO:0015940">
    <property type="term" value="P:pantothenate biosynthetic process"/>
    <property type="evidence" value="ECO:0007669"/>
    <property type="project" value="UniProtKB-UniPathway"/>
</dbReference>
<comment type="function">
    <text evidence="4">Catalyzes the NADPH-dependent reduction of ketopantoate into pantoic acid.</text>
</comment>
<dbReference type="EMBL" id="CP009268">
    <property type="protein sequence ID" value="AJA51278.1"/>
    <property type="molecule type" value="Genomic_DNA"/>
</dbReference>
<evidence type="ECO:0000256" key="3">
    <source>
        <dbReference type="ARBA" id="ARBA00023002"/>
    </source>
</evidence>
<dbReference type="PANTHER" id="PTHR21708">
    <property type="entry name" value="PROBABLE 2-DEHYDROPANTOATE 2-REDUCTASE"/>
    <property type="match status" value="1"/>
</dbReference>
<comment type="catalytic activity">
    <reaction evidence="4">
        <text>(R)-pantoate + NADP(+) = 2-dehydropantoate + NADPH + H(+)</text>
        <dbReference type="Rhea" id="RHEA:16233"/>
        <dbReference type="ChEBI" id="CHEBI:11561"/>
        <dbReference type="ChEBI" id="CHEBI:15378"/>
        <dbReference type="ChEBI" id="CHEBI:15980"/>
        <dbReference type="ChEBI" id="CHEBI:57783"/>
        <dbReference type="ChEBI" id="CHEBI:58349"/>
        <dbReference type="EC" id="1.1.1.169"/>
    </reaction>
</comment>
<evidence type="ECO:0000256" key="4">
    <source>
        <dbReference type="RuleBase" id="RU362068"/>
    </source>
</evidence>
<dbReference type="InterPro" id="IPR013752">
    <property type="entry name" value="KPA_reductase"/>
</dbReference>
<reference evidence="7 10" key="1">
    <citation type="journal article" date="2015" name="Genome Announc.">
        <title>Complete Genome Sequence of the Nitrogen-Fixing and Solvent-Producing Clostridium pasteurianum DSM 525.</title>
        <authorList>
            <person name="Poehlein A."/>
            <person name="Grosse-Honebrink A."/>
            <person name="Zhang Y."/>
            <person name="Minton N.P."/>
            <person name="Daniel R."/>
        </authorList>
    </citation>
    <scope>NUCLEOTIDE SEQUENCE [LARGE SCALE GENOMIC DNA]</scope>
    <source>
        <strain evidence="7">DSM 525</strain>
        <strain evidence="10">DSM 525 / ATCC 6013</strain>
    </source>
</reference>
<proteinExistence type="inferred from homology"/>
<dbReference type="Gene3D" id="3.40.50.720">
    <property type="entry name" value="NAD(P)-binding Rossmann-like Domain"/>
    <property type="match status" value="1"/>
</dbReference>
<feature type="domain" description="Ketopantoate reductase C-terminal" evidence="6">
    <location>
        <begin position="181"/>
        <end position="299"/>
    </location>
</feature>
<dbReference type="PANTHER" id="PTHR21708:SF26">
    <property type="entry name" value="2-DEHYDROPANTOATE 2-REDUCTASE"/>
    <property type="match status" value="1"/>
</dbReference>
<evidence type="ECO:0000313" key="10">
    <source>
        <dbReference type="Proteomes" id="UP000030905"/>
    </source>
</evidence>
<dbReference type="eggNOG" id="COG1893">
    <property type="taxonomic scope" value="Bacteria"/>
</dbReference>
<dbReference type="Pfam" id="PF08546">
    <property type="entry name" value="ApbA_C"/>
    <property type="match status" value="1"/>
</dbReference>
<evidence type="ECO:0000313" key="8">
    <source>
        <dbReference type="EMBL" id="KRU12714.1"/>
    </source>
</evidence>
<keyword evidence="3 4" id="KW-0560">Oxidoreductase</keyword>
<sequence>MKYLIVGTGGTGGCLGGYMSSCGKDVTFIARGAHLKAMEQNGLIIHSSRKGKINLKDVKCSNGSDDIGTFDVIFVCVKGYSIDEIIPIVKKASKDKTVVIPILNTLTAGQKLKKALPKVNVLDGCIYVSGYVSAPGEITQGEMLFRVVFGPMESGESDIKLLRKIEKDLKECQIDAIVSDNIKKDTFKKFSFTSPLASIGAYFDINVGKIQKEKKYRDMFIDLLKELEQIAKILNIKLTWDLVEENLKILDGLDPNITASMQKDIKRGRQSEKDELIFDIVRIAEKNGIEVPCYRKIAQHFDY</sequence>
<dbReference type="InterPro" id="IPR051402">
    <property type="entry name" value="KPR-Related"/>
</dbReference>
<name>A0A0H3J8B7_CLOPA</name>
<dbReference type="KEGG" id="cpae:CPAST_c11900"/>
<protein>
    <recommendedName>
        <fullName evidence="4">2-dehydropantoate 2-reductase</fullName>
        <ecNumber evidence="4">1.1.1.169</ecNumber>
    </recommendedName>
    <alternativeName>
        <fullName evidence="4">Ketopantoate reductase</fullName>
    </alternativeName>
</protein>
<dbReference type="InterPro" id="IPR008927">
    <property type="entry name" value="6-PGluconate_DH-like_C_sf"/>
</dbReference>
<dbReference type="EC" id="1.1.1.169" evidence="4"/>
<reference evidence="8 9" key="3">
    <citation type="journal article" name="Genome Announc.">
        <title>Improved Draft Genome Sequence of Clostridium pasteurianum Strain ATCC 6013 (DSM 525) Using a Hybrid Next-Generation Sequencing Approach.</title>
        <authorList>
            <person name="Pyne M.E."/>
            <person name="Utturkar S."/>
            <person name="Brown S.D."/>
            <person name="Moo-Young M."/>
            <person name="Chung D.A."/>
            <person name="Chou C.P."/>
        </authorList>
    </citation>
    <scope>NUCLEOTIDE SEQUENCE [LARGE SCALE GENOMIC DNA]</scope>
    <source>
        <strain evidence="8 9">ATCC 6013</strain>
    </source>
</reference>
<keyword evidence="2 4" id="KW-0521">NADP</keyword>
<dbReference type="Pfam" id="PF02558">
    <property type="entry name" value="ApbA"/>
    <property type="match status" value="1"/>
</dbReference>
<evidence type="ECO:0000313" key="9">
    <source>
        <dbReference type="Proteomes" id="UP000028042"/>
    </source>
</evidence>
<dbReference type="GeneID" id="93073376"/>
<keyword evidence="10" id="KW-1185">Reference proteome</keyword>
<reference evidence="8" key="2">
    <citation type="submission" date="2015-10" db="EMBL/GenBank/DDBJ databases">
        <title>Improved Draft Genome Sequence of Clostridium pasteurianum Strain ATCC 6013 (DSM 525) Using a Hybrid Next-Generation Sequencing Approach.</title>
        <authorList>
            <person name="Pyne M.E."/>
            <person name="Utturkar S.M."/>
            <person name="Brown S.D."/>
            <person name="Moo-Young M."/>
            <person name="Chung D.A."/>
            <person name="Chou P.C."/>
        </authorList>
    </citation>
    <scope>NUCLEOTIDE SEQUENCE</scope>
    <source>
        <strain evidence="8">ATCC 6013</strain>
    </source>
</reference>
<accession>A0A0H3J8B7</accession>
<dbReference type="InterPro" id="IPR036291">
    <property type="entry name" value="NAD(P)-bd_dom_sf"/>
</dbReference>
<dbReference type="InterPro" id="IPR013328">
    <property type="entry name" value="6PGD_dom2"/>
</dbReference>
<evidence type="ECO:0000256" key="1">
    <source>
        <dbReference type="ARBA" id="ARBA00007870"/>
    </source>
</evidence>
<gene>
    <name evidence="7" type="ORF">CLPA_c11900</name>
    <name evidence="8" type="ORF">CP6013_01962</name>
</gene>
<evidence type="ECO:0000256" key="2">
    <source>
        <dbReference type="ARBA" id="ARBA00022857"/>
    </source>
</evidence>
<dbReference type="Proteomes" id="UP000028042">
    <property type="component" value="Unassembled WGS sequence"/>
</dbReference>
<keyword evidence="4" id="KW-0566">Pantothenate biosynthesis</keyword>
<evidence type="ECO:0000259" key="6">
    <source>
        <dbReference type="Pfam" id="PF08546"/>
    </source>
</evidence>
<dbReference type="Proteomes" id="UP000030905">
    <property type="component" value="Chromosome"/>
</dbReference>
<dbReference type="AlphaFoldDB" id="A0A0H3J8B7"/>
<dbReference type="EMBL" id="JPGY02000001">
    <property type="protein sequence ID" value="KRU12714.1"/>
    <property type="molecule type" value="Genomic_DNA"/>
</dbReference>
<dbReference type="InterPro" id="IPR003710">
    <property type="entry name" value="ApbA"/>
</dbReference>
<dbReference type="GO" id="GO:0008677">
    <property type="term" value="F:2-dehydropantoate 2-reductase activity"/>
    <property type="evidence" value="ECO:0007669"/>
    <property type="project" value="UniProtKB-EC"/>
</dbReference>
<dbReference type="PATRIC" id="fig|1262449.3.peg.3947"/>
<dbReference type="InterPro" id="IPR013332">
    <property type="entry name" value="KPR_N"/>
</dbReference>
<dbReference type="GO" id="GO:0005737">
    <property type="term" value="C:cytoplasm"/>
    <property type="evidence" value="ECO:0007669"/>
    <property type="project" value="TreeGrafter"/>
</dbReference>
<evidence type="ECO:0000313" key="7">
    <source>
        <dbReference type="EMBL" id="AJA51278.1"/>
    </source>
</evidence>
<feature type="domain" description="Ketopantoate reductase N-terminal" evidence="5">
    <location>
        <begin position="3"/>
        <end position="153"/>
    </location>
</feature>
<evidence type="ECO:0000259" key="5">
    <source>
        <dbReference type="Pfam" id="PF02558"/>
    </source>
</evidence>
<dbReference type="SUPFAM" id="SSF51735">
    <property type="entry name" value="NAD(P)-binding Rossmann-fold domains"/>
    <property type="match status" value="1"/>
</dbReference>
<dbReference type="NCBIfam" id="TIGR00745">
    <property type="entry name" value="apbA_panE"/>
    <property type="match status" value="1"/>
</dbReference>